<dbReference type="Proteomes" id="UP000030764">
    <property type="component" value="Unassembled WGS sequence"/>
</dbReference>
<dbReference type="CDD" id="cd17317">
    <property type="entry name" value="MFS_SLC22"/>
    <property type="match status" value="1"/>
</dbReference>
<evidence type="ECO:0000256" key="5">
    <source>
        <dbReference type="SAM" id="Phobius"/>
    </source>
</evidence>
<sequence length="544" mass="60802">MTVKEQLMTFDDILCQYVGEFGRYQKLQYLLVNLPVIITSMHVLSWTFTSEVLPHRCIYPGENSTSTFHMAANWSSSLIDSSGSSCQRYNGVSYWDQRLPDNATLQPCVDGYRWNPTSFTRTAVTEWDLVCDKKWVRSFVQSVYYIGQFFGSFGRKIVFFVAIILQLTCGTLIAVVPYWPLVALLRIGLGFAHPGIFVIAVVIGTELVGPKQRVLAGVGAGIFFALGQIFLGSLAYLFDRYDYLQLTISLPAVLFFSYYWLVPESARWLMVNKRFDEAMAILRKAAKFNGRTLPNDVADMIELKPQSDSESQSTNKPSAADLFRRPALRRRSLVIFYVWIAVACVYYALSINPSFLGGSINESFIIGGFLEMPCLFLILLMINRFGRRLLLIVGFLLCTFLIFVTVPISNDLQTVKMILVLLAKSALSGVYAVVYVYTSELFPTVIRNTAMGLCSMIARVGAIAASYFALWLAEDYAILVSVLYGSIALVAGILVFFLPETAGKALAETVEDAERLKELFFKPFMATLTLRCVSATSLNGAVEQ</sequence>
<evidence type="ECO:0000313" key="8">
    <source>
        <dbReference type="EMBL" id="KFD62946.1"/>
    </source>
</evidence>
<evidence type="ECO:0000313" key="9">
    <source>
        <dbReference type="Proteomes" id="UP000030764"/>
    </source>
</evidence>
<evidence type="ECO:0000256" key="4">
    <source>
        <dbReference type="ARBA" id="ARBA00023136"/>
    </source>
</evidence>
<evidence type="ECO:0000259" key="6">
    <source>
        <dbReference type="PROSITE" id="PS50850"/>
    </source>
</evidence>
<protein>
    <recommendedName>
        <fullName evidence="6">Major facilitator superfamily (MFS) profile domain-containing protein</fullName>
    </recommendedName>
</protein>
<dbReference type="SUPFAM" id="SSF103473">
    <property type="entry name" value="MFS general substrate transporter"/>
    <property type="match status" value="1"/>
</dbReference>
<comment type="subcellular location">
    <subcellularLocation>
        <location evidence="1">Membrane</location>
        <topology evidence="1">Multi-pass membrane protein</topology>
    </subcellularLocation>
</comment>
<dbReference type="Gene3D" id="1.20.1250.20">
    <property type="entry name" value="MFS general substrate transporter like domains"/>
    <property type="match status" value="1"/>
</dbReference>
<dbReference type="Proteomes" id="UP000030758">
    <property type="component" value="Unassembled WGS sequence"/>
</dbReference>
<keyword evidence="3 5" id="KW-1133">Transmembrane helix</keyword>
<dbReference type="PROSITE" id="PS50850">
    <property type="entry name" value="MFS"/>
    <property type="match status" value="1"/>
</dbReference>
<feature type="domain" description="Major facilitator superfamily (MFS) profile" evidence="6">
    <location>
        <begin position="35"/>
        <end position="503"/>
    </location>
</feature>
<dbReference type="AlphaFoldDB" id="A0A085LVI3"/>
<feature type="transmembrane region" description="Helical" evidence="5">
    <location>
        <begin position="476"/>
        <end position="498"/>
    </location>
</feature>
<dbReference type="PANTHER" id="PTHR24064">
    <property type="entry name" value="SOLUTE CARRIER FAMILY 22 MEMBER"/>
    <property type="match status" value="1"/>
</dbReference>
<evidence type="ECO:0000256" key="2">
    <source>
        <dbReference type="ARBA" id="ARBA00022692"/>
    </source>
</evidence>
<dbReference type="GO" id="GO:0022857">
    <property type="term" value="F:transmembrane transporter activity"/>
    <property type="evidence" value="ECO:0007669"/>
    <property type="project" value="InterPro"/>
</dbReference>
<dbReference type="GO" id="GO:0016020">
    <property type="term" value="C:membrane"/>
    <property type="evidence" value="ECO:0007669"/>
    <property type="project" value="UniProtKB-SubCell"/>
</dbReference>
<gene>
    <name evidence="7" type="ORF">M513_10131</name>
    <name evidence="8" type="ORF">M514_10131</name>
</gene>
<evidence type="ECO:0000256" key="1">
    <source>
        <dbReference type="ARBA" id="ARBA00004141"/>
    </source>
</evidence>
<dbReference type="EMBL" id="KL363280">
    <property type="protein sequence ID" value="KFD48979.1"/>
    <property type="molecule type" value="Genomic_DNA"/>
</dbReference>
<feature type="transmembrane region" description="Helical" evidence="5">
    <location>
        <begin position="157"/>
        <end position="179"/>
    </location>
</feature>
<keyword evidence="4 5" id="KW-0472">Membrane</keyword>
<keyword evidence="9" id="KW-1185">Reference proteome</keyword>
<feature type="transmembrane region" description="Helical" evidence="5">
    <location>
        <begin position="333"/>
        <end position="351"/>
    </location>
</feature>
<organism evidence="7 9">
    <name type="scientific">Trichuris suis</name>
    <name type="common">pig whipworm</name>
    <dbReference type="NCBI Taxonomy" id="68888"/>
    <lineage>
        <taxon>Eukaryota</taxon>
        <taxon>Metazoa</taxon>
        <taxon>Ecdysozoa</taxon>
        <taxon>Nematoda</taxon>
        <taxon>Enoplea</taxon>
        <taxon>Dorylaimia</taxon>
        <taxon>Trichinellida</taxon>
        <taxon>Trichuridae</taxon>
        <taxon>Trichuris</taxon>
    </lineage>
</organism>
<feature type="transmembrane region" description="Helical" evidence="5">
    <location>
        <begin position="243"/>
        <end position="262"/>
    </location>
</feature>
<keyword evidence="2 5" id="KW-0812">Transmembrane</keyword>
<feature type="transmembrane region" description="Helical" evidence="5">
    <location>
        <begin position="450"/>
        <end position="470"/>
    </location>
</feature>
<name>A0A085LVI3_9BILA</name>
<evidence type="ECO:0000256" key="3">
    <source>
        <dbReference type="ARBA" id="ARBA00022989"/>
    </source>
</evidence>
<reference evidence="7 9" key="1">
    <citation type="journal article" date="2014" name="Nat. Genet.">
        <title>Genome and transcriptome of the porcine whipworm Trichuris suis.</title>
        <authorList>
            <person name="Jex A.R."/>
            <person name="Nejsum P."/>
            <person name="Schwarz E.M."/>
            <person name="Hu L."/>
            <person name="Young N.D."/>
            <person name="Hall R.S."/>
            <person name="Korhonen P.K."/>
            <person name="Liao S."/>
            <person name="Thamsborg S."/>
            <person name="Xia J."/>
            <person name="Xu P."/>
            <person name="Wang S."/>
            <person name="Scheerlinck J.P."/>
            <person name="Hofmann A."/>
            <person name="Sternberg P.W."/>
            <person name="Wang J."/>
            <person name="Gasser R.B."/>
        </authorList>
    </citation>
    <scope>NUCLEOTIDE SEQUENCE [LARGE SCALE GENOMIC DNA]</scope>
    <source>
        <strain evidence="8">DCEP-RM93F</strain>
        <strain evidence="7">DCEP-RM93M</strain>
    </source>
</reference>
<dbReference type="InterPro" id="IPR005828">
    <property type="entry name" value="MFS_sugar_transport-like"/>
</dbReference>
<accession>A0A085LVI3</accession>
<feature type="transmembrane region" description="Helical" evidence="5">
    <location>
        <begin position="185"/>
        <end position="203"/>
    </location>
</feature>
<dbReference type="InterPro" id="IPR036259">
    <property type="entry name" value="MFS_trans_sf"/>
</dbReference>
<feature type="transmembrane region" description="Helical" evidence="5">
    <location>
        <begin position="363"/>
        <end position="382"/>
    </location>
</feature>
<dbReference type="EMBL" id="KL367584">
    <property type="protein sequence ID" value="KFD62946.1"/>
    <property type="molecule type" value="Genomic_DNA"/>
</dbReference>
<dbReference type="InterPro" id="IPR020846">
    <property type="entry name" value="MFS_dom"/>
</dbReference>
<feature type="transmembrane region" description="Helical" evidence="5">
    <location>
        <begin position="215"/>
        <end position="237"/>
    </location>
</feature>
<evidence type="ECO:0000313" key="7">
    <source>
        <dbReference type="EMBL" id="KFD48979.1"/>
    </source>
</evidence>
<feature type="transmembrane region" description="Helical" evidence="5">
    <location>
        <begin position="389"/>
        <end position="409"/>
    </location>
</feature>
<proteinExistence type="predicted"/>
<feature type="transmembrane region" description="Helical" evidence="5">
    <location>
        <begin position="415"/>
        <end position="438"/>
    </location>
</feature>
<dbReference type="Pfam" id="PF00083">
    <property type="entry name" value="Sugar_tr"/>
    <property type="match status" value="1"/>
</dbReference>